<feature type="disulfide bond" evidence="7">
    <location>
        <begin position="1741"/>
        <end position="1751"/>
    </location>
</feature>
<keyword evidence="3" id="KW-0677">Repeat</keyword>
<feature type="domain" description="VWFD" evidence="10">
    <location>
        <begin position="407"/>
        <end position="591"/>
    </location>
</feature>
<feature type="disulfide bond" evidence="7">
    <location>
        <begin position="1759"/>
        <end position="1768"/>
    </location>
</feature>
<dbReference type="PANTHER" id="PTHR14949">
    <property type="entry name" value="EGF-LIKE-DOMAIN, MULTIPLE 7, 8"/>
    <property type="match status" value="1"/>
</dbReference>
<dbReference type="PROSITE" id="PS00022">
    <property type="entry name" value="EGF_1"/>
    <property type="match status" value="5"/>
</dbReference>
<feature type="domain" description="EGF-like" evidence="9">
    <location>
        <begin position="1865"/>
        <end position="1897"/>
    </location>
</feature>
<feature type="disulfide bond" evidence="7">
    <location>
        <begin position="1887"/>
        <end position="1896"/>
    </location>
</feature>
<evidence type="ECO:0000256" key="2">
    <source>
        <dbReference type="ARBA" id="ARBA00022729"/>
    </source>
</evidence>
<dbReference type="SMART" id="SM00216">
    <property type="entry name" value="VWD"/>
    <property type="match status" value="1"/>
</dbReference>
<evidence type="ECO:0000256" key="4">
    <source>
        <dbReference type="ARBA" id="ARBA00023054"/>
    </source>
</evidence>
<dbReference type="FunFam" id="2.10.25.10:FF:000499">
    <property type="entry name" value="Predicted protein"/>
    <property type="match status" value="1"/>
</dbReference>
<dbReference type="PROSITE" id="PS50026">
    <property type="entry name" value="EGF_3"/>
    <property type="match status" value="8"/>
</dbReference>
<keyword evidence="4" id="KW-0175">Coiled coil</keyword>
<keyword evidence="2" id="KW-0732">Signal</keyword>
<dbReference type="Pfam" id="PF00094">
    <property type="entry name" value="VWD"/>
    <property type="match status" value="1"/>
</dbReference>
<dbReference type="InterPro" id="IPR058727">
    <property type="entry name" value="Helical_Vwde"/>
</dbReference>
<evidence type="ECO:0000256" key="6">
    <source>
        <dbReference type="ARBA" id="ARBA00023180"/>
    </source>
</evidence>
<dbReference type="PROSITE" id="PS01186">
    <property type="entry name" value="EGF_2"/>
    <property type="match status" value="5"/>
</dbReference>
<dbReference type="InterPro" id="IPR000742">
    <property type="entry name" value="EGF"/>
</dbReference>
<dbReference type="PANTHER" id="PTHR14949:SF52">
    <property type="entry name" value="VON WILLEBRAND FACTOR D AND EGF DOMAIN-CONTAINING PROTEIN"/>
    <property type="match status" value="1"/>
</dbReference>
<feature type="domain" description="EGF-like" evidence="9">
    <location>
        <begin position="1202"/>
        <end position="1241"/>
    </location>
</feature>
<evidence type="ECO:0000256" key="8">
    <source>
        <dbReference type="SAM" id="MobiDB-lite"/>
    </source>
</evidence>
<feature type="disulfide bond" evidence="7">
    <location>
        <begin position="1268"/>
        <end position="1277"/>
    </location>
</feature>
<dbReference type="Pfam" id="PF23283">
    <property type="entry name" value="D8C_UMOD"/>
    <property type="match status" value="1"/>
</dbReference>
<dbReference type="Pfam" id="PF12661">
    <property type="entry name" value="hEGF"/>
    <property type="match status" value="1"/>
</dbReference>
<dbReference type="FunFam" id="2.10.25.10:FF:000031">
    <property type="entry name" value="neurogenic locus notch homolog protein 3"/>
    <property type="match status" value="1"/>
</dbReference>
<organism evidence="11 12">
    <name type="scientific">Eptatretus burgeri</name>
    <name type="common">Inshore hagfish</name>
    <dbReference type="NCBI Taxonomy" id="7764"/>
    <lineage>
        <taxon>Eukaryota</taxon>
        <taxon>Metazoa</taxon>
        <taxon>Chordata</taxon>
        <taxon>Craniata</taxon>
        <taxon>Vertebrata</taxon>
        <taxon>Cyclostomata</taxon>
        <taxon>Myxini</taxon>
        <taxon>Myxiniformes</taxon>
        <taxon>Myxinidae</taxon>
        <taxon>Eptatretinae</taxon>
        <taxon>Eptatretus</taxon>
    </lineage>
</organism>
<dbReference type="GO" id="GO:0005102">
    <property type="term" value="F:signaling receptor binding"/>
    <property type="evidence" value="ECO:0007669"/>
    <property type="project" value="TreeGrafter"/>
</dbReference>
<dbReference type="InterPro" id="IPR001846">
    <property type="entry name" value="VWF_type-D"/>
</dbReference>
<keyword evidence="1 7" id="KW-0245">EGF-like domain</keyword>
<dbReference type="GO" id="GO:0005576">
    <property type="term" value="C:extracellular region"/>
    <property type="evidence" value="ECO:0007669"/>
    <property type="project" value="TreeGrafter"/>
</dbReference>
<feature type="disulfide bond" evidence="7">
    <location>
        <begin position="1247"/>
        <end position="1257"/>
    </location>
</feature>
<dbReference type="PROSITE" id="PS00010">
    <property type="entry name" value="ASX_HYDROXYL"/>
    <property type="match status" value="1"/>
</dbReference>
<dbReference type="GO" id="GO:0009986">
    <property type="term" value="C:cell surface"/>
    <property type="evidence" value="ECO:0007669"/>
    <property type="project" value="TreeGrafter"/>
</dbReference>
<evidence type="ECO:0000256" key="7">
    <source>
        <dbReference type="PROSITE-ProRule" id="PRU00076"/>
    </source>
</evidence>
<keyword evidence="12" id="KW-1185">Reference proteome</keyword>
<dbReference type="Proteomes" id="UP000694388">
    <property type="component" value="Unplaced"/>
</dbReference>
<dbReference type="Pfam" id="PF26129">
    <property type="entry name" value="Vwde"/>
    <property type="match status" value="1"/>
</dbReference>
<dbReference type="GO" id="GO:0005509">
    <property type="term" value="F:calcium ion binding"/>
    <property type="evidence" value="ECO:0007669"/>
    <property type="project" value="InterPro"/>
</dbReference>
<evidence type="ECO:0000313" key="11">
    <source>
        <dbReference type="Ensembl" id="ENSEBUP00000008842.1"/>
    </source>
</evidence>
<dbReference type="SMART" id="SM00181">
    <property type="entry name" value="EGF"/>
    <property type="match status" value="14"/>
</dbReference>
<evidence type="ECO:0000256" key="5">
    <source>
        <dbReference type="ARBA" id="ARBA00023157"/>
    </source>
</evidence>
<dbReference type="InterPro" id="IPR050969">
    <property type="entry name" value="Dev_Signal_Modulators"/>
</dbReference>
<evidence type="ECO:0000259" key="10">
    <source>
        <dbReference type="PROSITE" id="PS51233"/>
    </source>
</evidence>
<evidence type="ECO:0000256" key="1">
    <source>
        <dbReference type="ARBA" id="ARBA00022536"/>
    </source>
</evidence>
<dbReference type="Pfam" id="PF25024">
    <property type="entry name" value="EGF_TEN"/>
    <property type="match status" value="1"/>
</dbReference>
<dbReference type="Ensembl" id="ENSEBUT00000009355.1">
    <property type="protein sequence ID" value="ENSEBUP00000008842.1"/>
    <property type="gene ID" value="ENSEBUG00000005714.1"/>
</dbReference>
<feature type="disulfide bond" evidence="7">
    <location>
        <begin position="1901"/>
        <end position="1911"/>
    </location>
</feature>
<dbReference type="InterPro" id="IPR000152">
    <property type="entry name" value="EGF-type_Asp/Asn_hydroxyl_site"/>
</dbReference>
<dbReference type="Gene3D" id="2.10.25.10">
    <property type="entry name" value="Laminin"/>
    <property type="match status" value="10"/>
</dbReference>
<reference evidence="11" key="2">
    <citation type="submission" date="2025-09" db="UniProtKB">
        <authorList>
            <consortium name="Ensembl"/>
        </authorList>
    </citation>
    <scope>IDENTIFICATION</scope>
</reference>
<feature type="disulfide bond" evidence="7">
    <location>
        <begin position="1919"/>
        <end position="1928"/>
    </location>
</feature>
<dbReference type="InterPro" id="IPR057774">
    <property type="entry name" value="D8C_UMOD/GP2/OIT3-like"/>
</dbReference>
<dbReference type="SMART" id="SM00179">
    <property type="entry name" value="EGF_CA"/>
    <property type="match status" value="4"/>
</dbReference>
<feature type="disulfide bond" evidence="7">
    <location>
        <begin position="1231"/>
        <end position="1240"/>
    </location>
</feature>
<keyword evidence="5 7" id="KW-1015">Disulfide bond</keyword>
<dbReference type="InterPro" id="IPR009030">
    <property type="entry name" value="Growth_fac_rcpt_cys_sf"/>
</dbReference>
<name>A0A8C4Q243_EPTBU</name>
<dbReference type="Pfam" id="PF25776">
    <property type="entry name" value="Ig_VWDE"/>
    <property type="match status" value="1"/>
</dbReference>
<dbReference type="InterPro" id="IPR001881">
    <property type="entry name" value="EGF-like_Ca-bd_dom"/>
</dbReference>
<dbReference type="GeneTree" id="ENSGT00940000160835"/>
<feature type="region of interest" description="Disordered" evidence="8">
    <location>
        <begin position="871"/>
        <end position="900"/>
    </location>
</feature>
<evidence type="ECO:0000313" key="12">
    <source>
        <dbReference type="Proteomes" id="UP000694388"/>
    </source>
</evidence>
<reference evidence="11" key="1">
    <citation type="submission" date="2025-08" db="UniProtKB">
        <authorList>
            <consortium name="Ensembl"/>
        </authorList>
    </citation>
    <scope>IDENTIFICATION</scope>
</reference>
<dbReference type="SUPFAM" id="SSF57196">
    <property type="entry name" value="EGF/Laminin"/>
    <property type="match status" value="2"/>
</dbReference>
<dbReference type="CDD" id="cd00054">
    <property type="entry name" value="EGF_CA"/>
    <property type="match status" value="4"/>
</dbReference>
<feature type="disulfide bond" evidence="7">
    <location>
        <begin position="1965"/>
        <end position="1975"/>
    </location>
</feature>
<dbReference type="PROSITE" id="PS51233">
    <property type="entry name" value="VWFD"/>
    <property type="match status" value="1"/>
</dbReference>
<dbReference type="InterPro" id="IPR013032">
    <property type="entry name" value="EGF-like_CS"/>
</dbReference>
<dbReference type="PROSITE" id="PS01187">
    <property type="entry name" value="EGF_CA"/>
    <property type="match status" value="1"/>
</dbReference>
<comment type="caution">
    <text evidence="7">Lacks conserved residue(s) required for the propagation of feature annotation.</text>
</comment>
<dbReference type="Gene3D" id="2.60.120.260">
    <property type="entry name" value="Galactose-binding domain-like"/>
    <property type="match status" value="1"/>
</dbReference>
<feature type="domain" description="EGF-like" evidence="9">
    <location>
        <begin position="1961"/>
        <end position="1993"/>
    </location>
</feature>
<evidence type="ECO:0000259" key="9">
    <source>
        <dbReference type="PROSITE" id="PS50026"/>
    </source>
</evidence>
<feature type="disulfide bond" evidence="7">
    <location>
        <begin position="1805"/>
        <end position="1815"/>
    </location>
</feature>
<evidence type="ECO:0000256" key="3">
    <source>
        <dbReference type="ARBA" id="ARBA00022737"/>
    </source>
</evidence>
<feature type="domain" description="EGF-like" evidence="9">
    <location>
        <begin position="1280"/>
        <end position="1319"/>
    </location>
</feature>
<dbReference type="InterPro" id="IPR018097">
    <property type="entry name" value="EGF_Ca-bd_CS"/>
</dbReference>
<feature type="domain" description="EGF-like" evidence="9">
    <location>
        <begin position="1801"/>
        <end position="1833"/>
    </location>
</feature>
<feature type="compositionally biased region" description="Basic and acidic residues" evidence="8">
    <location>
        <begin position="878"/>
        <end position="900"/>
    </location>
</feature>
<protein>
    <submittedName>
        <fullName evidence="11">von Willebrand factor D and EGF domains</fullName>
    </submittedName>
</protein>
<feature type="disulfide bond" evidence="7">
    <location>
        <begin position="1823"/>
        <end position="1832"/>
    </location>
</feature>
<accession>A0A8C4Q243</accession>
<dbReference type="InterPro" id="IPR057885">
    <property type="entry name" value="Ig_VWDE"/>
</dbReference>
<feature type="domain" description="EGF-like" evidence="9">
    <location>
        <begin position="1243"/>
        <end position="1278"/>
    </location>
</feature>
<feature type="disulfide bond" evidence="7">
    <location>
        <begin position="1869"/>
        <end position="1879"/>
    </location>
</feature>
<feature type="domain" description="EGF-like" evidence="9">
    <location>
        <begin position="1898"/>
        <end position="1929"/>
    </location>
</feature>
<feature type="disulfide bond" evidence="7">
    <location>
        <begin position="1983"/>
        <end position="1992"/>
    </location>
</feature>
<dbReference type="SUPFAM" id="SSF57184">
    <property type="entry name" value="Growth factor receptor domain"/>
    <property type="match status" value="1"/>
</dbReference>
<keyword evidence="6" id="KW-0325">Glycoprotein</keyword>
<proteinExistence type="predicted"/>
<dbReference type="FunFam" id="2.10.25.10:FF:000490">
    <property type="entry name" value="von Willebrand factor D and EGF domain-containing protein"/>
    <property type="match status" value="1"/>
</dbReference>
<sequence>MFSLAKRGAPECQATRHRVLRNPYRSTSFNSLSLQHSAIHELVCDHRLPAAWYRFELDGQHAQMPTSCVPMNHCGTQAPIWLALGPSEQLPKPNELPRRLTACATWKFLPGGAPLDCCLFRIPIIVLNCGSFYIYYLKPTQGCMAYCASVVNKPVKTCRLGEITTDRGCQAIPQSLPSPPIISAQLGSNHTVQLRCSFQSPQSYSTLAFMVVWWLRARRGEMEELHRETKLRTYFLLDLDGINIRLGDRVQCAVTCLILDHPNAHSPPSTSQEFLAGINVNPASLQLLADGSEHPITLESTVPIPCPIHGKPCKLNFKLVSNHSDSSSIKLPYVTFSSCNVELLSKSCEGIACSHQATVHITAMSGLASHKKTILYLHLIPESSADPLWKGYEPQPIRISVKDVPSANCYAVTDPHFVTFDGRRFDSHQTGTFVLLQSNLLEVHIRQWDCNFQTYTGACACGVAMSAGDDVLTFDMCNGDFLETWPQLAVRSSSPLSAGVRLFESRHGKKITISFPSGAFVRADVSDWGMTVMVHIPGSSFNGTRGLCGTFDGDSSNDYHDQEDLLLPIPASSTNPSEFIEIWRIPAGESLFDKVPLEDNMRKSRSYCNCSQAMEEEDSRNLMKSLAGYVTSDCKNRYAVGYKGIIPVADVTAKYISLAKQESYIDENLPMDLEETMQHVALSRGIEPRILALHSVSSQRQAGVMDERGQNIRHIGPLGDPPRRLLRSAHRDSDPILWDQARHQVFNMLPEVFTPHNLAEQNLQIFSYFFHADHQPLVKVSSHPPSAVWPTPGGSLSQDEVQKACNTVLFGSAVGKICRSFLSDEQITAALDMCITDVWLKDDPAWAAAVLPFLENQCELATLESQRTSPIGTNGWWNKEDQWDSDTDQKDGGGRAKENDPNYVKRTLDEVVAVLRCPGDCSGNGHCTEYGCSCFPGFSGDDCIISSSQSPKVTDLENRGLCDTRVYECNSVRVFGLGFHKSEQLLCRITQMTYLKDEWLLSDPETSHALFLSGQVVDCQLPFSDTTGMSINQETPEARFLIQVSNNGVQYSDSRPFTMYNGMCQVCSPLPHGLCKLKENTCNIDGTCYEEDEQNPSSPCLLCKPTLSPTDWSINDKNQPPLLQAPHNGLRTFVGENFLYQFVATDPEGSAMLFQMNSGPEGSMLSPGGLLSWHVRHKEPATFAFSVTDECNAASKYLIEMMARSCECENGGSCLPNVNFPPGSGEYLCMCALGFLGDRCQEERDECQSGPCGAGICIDHVNNYTCICPAGFEGTSCTEDVDECALQSCFRGVRCTNILGSFLCGPCPHGYTGNGLSCNAFDSSTSDHMQDPVMMHATPVQKITESTESTTMPSQPLLSITTAEPPQWPISASFSPCKQQPCFPGVICMERAPTQGGFICGQCPHGFYGNGQTCRKAAQHVSRYLWHHTGSLHKNYQHLPTSPVDKLRAEVARRTQANPATFFQRASSISSQPIKQPKDLYIKTTQQIPGIAVNYRKTAQVGQPLATVPPQPSKFTPSRFTHVNSHKPPATSGVPAPQILRSTETPQIFTNPIETKESVLTILTPPIKVTTWTSMKKPIARYAQDKMPSSIRSQENRDWKKVIDRRTTSVQHNLNFGSYSPLKNNFQRGGLQQFFLHRLRASPLHSPSQLGTRTSLGAELGISKPIDTAMEGDHSASWDLSGSLDRPDDLRRWPSNWESRGVTTDMGLCGVSCGRNMECVSHGICRCKPGYTGYKCLSAICQPSCRSRSRCTEPGVCECRPGYTGHTCGEVVCRPRCEHEGVCTSPNHCSCPYGFIGPRCEAAVCNTHCENGGSCVRPDVCRCQQGWNGPTCGTAVCEPICLNGGTCVRPYTCICPHGFFGPHCQYAICSPPCKNGGSCVRSNVCSCAEGYMGRRCQISVCNPMCLNGGKCVGPDICSCSSGWEGETCNKPMCPHGCKNGGECIRPNMCLCSPDWEGADCQTPTCLFPCLFGGTCVQPRTCACRPGYTGKNCHRKVPVKRRNVKSLIQITN</sequence>
<feature type="domain" description="EGF-like" evidence="9">
    <location>
        <begin position="1737"/>
        <end position="1769"/>
    </location>
</feature>